<dbReference type="PANTHER" id="PTHR43143:SF1">
    <property type="entry name" value="SERINE_THREONINE-PROTEIN PHOSPHATASE CPPED1"/>
    <property type="match status" value="1"/>
</dbReference>
<evidence type="ECO:0000259" key="1">
    <source>
        <dbReference type="Pfam" id="PF00149"/>
    </source>
</evidence>
<proteinExistence type="predicted"/>
<organism evidence="2 3">
    <name type="scientific">Bradyrhizobium ottawaense</name>
    <dbReference type="NCBI Taxonomy" id="931866"/>
    <lineage>
        <taxon>Bacteria</taxon>
        <taxon>Pseudomonadati</taxon>
        <taxon>Pseudomonadota</taxon>
        <taxon>Alphaproteobacteria</taxon>
        <taxon>Hyphomicrobiales</taxon>
        <taxon>Nitrobacteraceae</taxon>
        <taxon>Bradyrhizobium</taxon>
    </lineage>
</organism>
<name>A0ABV4G3N1_9BRAD</name>
<comment type="caution">
    <text evidence="2">The sequence shown here is derived from an EMBL/GenBank/DDBJ whole genome shotgun (WGS) entry which is preliminary data.</text>
</comment>
<dbReference type="Gene3D" id="3.60.21.10">
    <property type="match status" value="1"/>
</dbReference>
<dbReference type="Proteomes" id="UP001565369">
    <property type="component" value="Unassembled WGS sequence"/>
</dbReference>
<dbReference type="InterPro" id="IPR029052">
    <property type="entry name" value="Metallo-depent_PP-like"/>
</dbReference>
<reference evidence="2 3" key="1">
    <citation type="submission" date="2024-07" db="EMBL/GenBank/DDBJ databases">
        <title>Genomic Encyclopedia of Type Strains, Phase V (KMG-V): Genome sequencing to study the core and pangenomes of soil and plant-associated prokaryotes.</title>
        <authorList>
            <person name="Whitman W."/>
        </authorList>
    </citation>
    <scope>NUCLEOTIDE SEQUENCE [LARGE SCALE GENOMIC DNA]</scope>
    <source>
        <strain evidence="2 3">USDA 152</strain>
    </source>
</reference>
<feature type="domain" description="Calcineurin-like phosphoesterase" evidence="1">
    <location>
        <begin position="26"/>
        <end position="230"/>
    </location>
</feature>
<dbReference type="SUPFAM" id="SSF56300">
    <property type="entry name" value="Metallo-dependent phosphatases"/>
    <property type="match status" value="1"/>
</dbReference>
<dbReference type="Pfam" id="PF00149">
    <property type="entry name" value="Metallophos"/>
    <property type="match status" value="1"/>
</dbReference>
<dbReference type="InterPro" id="IPR004843">
    <property type="entry name" value="Calcineurin-like_PHP"/>
</dbReference>
<dbReference type="EMBL" id="JBGBZJ010000003">
    <property type="protein sequence ID" value="MEY9458503.1"/>
    <property type="molecule type" value="Genomic_DNA"/>
</dbReference>
<protein>
    <submittedName>
        <fullName evidence="2">3',5'-cyclic AMP phosphodiesterase CpdA</fullName>
    </submittedName>
</protein>
<evidence type="ECO:0000313" key="3">
    <source>
        <dbReference type="Proteomes" id="UP001565369"/>
    </source>
</evidence>
<sequence>MFVAIHARAVIVPTRKHGYGDRMSEFRLTQISDTHLGRRFPGLVANFQAISEHIDGNRPDLVINTGDVAFDGPTGRDDVVFAKDLHDALPVACRYLPGNHDIGDNPTAVGPAPKPPVTEAHRRQFCDLIGEDHWSFEAAGWRFIGLNSLVMNSGLAFEAEQFDWLSQQIARTNGRPVALFLHKPVFLNLPDDPETPETAIRYVPQPARARLIEMLGTIDLRLIASGHVHQRRDFTWRHTRHVWAPSAGFVINDQRQDRIAIKEVGLVEYRFRPDSFEVRHVRAAGQVDVDIEELLVQMGGEH</sequence>
<accession>A0ABV4G3N1</accession>
<dbReference type="InterPro" id="IPR051918">
    <property type="entry name" value="STPP_CPPED1"/>
</dbReference>
<gene>
    <name evidence="2" type="ORF">ABIG07_007451</name>
</gene>
<dbReference type="PANTHER" id="PTHR43143">
    <property type="entry name" value="METALLOPHOSPHOESTERASE, CALCINEURIN SUPERFAMILY"/>
    <property type="match status" value="1"/>
</dbReference>
<evidence type="ECO:0000313" key="2">
    <source>
        <dbReference type="EMBL" id="MEY9458503.1"/>
    </source>
</evidence>
<keyword evidence="3" id="KW-1185">Reference proteome</keyword>